<evidence type="ECO:0000313" key="2">
    <source>
        <dbReference type="Proteomes" id="UP000007800"/>
    </source>
</evidence>
<dbReference type="AlphaFoldDB" id="C5L268"/>
<sequence>MSGLQCSAAEGLVYDSQAHGQIARKIQITAFVLYHGPHSSSSAILKLADALKTTGEWKLDLKKVRDGFLKLSPSMDNRVSVYM</sequence>
<evidence type="ECO:0000313" key="1">
    <source>
        <dbReference type="EMBL" id="EER09169.1"/>
    </source>
</evidence>
<proteinExistence type="predicted"/>
<dbReference type="InParanoid" id="C5L268"/>
<gene>
    <name evidence="1" type="ORF">Pmar_PMAR005712</name>
</gene>
<accession>C5L268</accession>
<keyword evidence="2" id="KW-1185">Reference proteome</keyword>
<dbReference type="GeneID" id="9065421"/>
<dbReference type="RefSeq" id="XP_002777353.1">
    <property type="nucleotide sequence ID" value="XM_002777307.1"/>
</dbReference>
<reference evidence="1 2" key="1">
    <citation type="submission" date="2008-07" db="EMBL/GenBank/DDBJ databases">
        <authorList>
            <person name="El-Sayed N."/>
            <person name="Caler E."/>
            <person name="Inman J."/>
            <person name="Amedeo P."/>
            <person name="Hass B."/>
            <person name="Wortman J."/>
        </authorList>
    </citation>
    <scope>NUCLEOTIDE SEQUENCE [LARGE SCALE GENOMIC DNA]</scope>
    <source>
        <strain evidence="2">ATCC 50983 / TXsc</strain>
    </source>
</reference>
<dbReference type="Proteomes" id="UP000007800">
    <property type="component" value="Unassembled WGS sequence"/>
</dbReference>
<organism evidence="2">
    <name type="scientific">Perkinsus marinus (strain ATCC 50983 / TXsc)</name>
    <dbReference type="NCBI Taxonomy" id="423536"/>
    <lineage>
        <taxon>Eukaryota</taxon>
        <taxon>Sar</taxon>
        <taxon>Alveolata</taxon>
        <taxon>Perkinsozoa</taxon>
        <taxon>Perkinsea</taxon>
        <taxon>Perkinsida</taxon>
        <taxon>Perkinsidae</taxon>
        <taxon>Perkinsus</taxon>
    </lineage>
</organism>
<protein>
    <submittedName>
        <fullName evidence="1">Uncharacterized protein</fullName>
    </submittedName>
</protein>
<name>C5L268_PERM5</name>
<dbReference type="EMBL" id="GG678552">
    <property type="protein sequence ID" value="EER09169.1"/>
    <property type="molecule type" value="Genomic_DNA"/>
</dbReference>